<organism evidence="9 10">
    <name type="scientific">Aquicella siphonis</name>
    <dbReference type="NCBI Taxonomy" id="254247"/>
    <lineage>
        <taxon>Bacteria</taxon>
        <taxon>Pseudomonadati</taxon>
        <taxon>Pseudomonadota</taxon>
        <taxon>Gammaproteobacteria</taxon>
        <taxon>Legionellales</taxon>
        <taxon>Coxiellaceae</taxon>
        <taxon>Aquicella</taxon>
    </lineage>
</organism>
<dbReference type="Gene3D" id="1.20.272.10">
    <property type="match status" value="1"/>
</dbReference>
<dbReference type="NCBIfam" id="TIGR00678">
    <property type="entry name" value="holB"/>
    <property type="match status" value="1"/>
</dbReference>
<dbReference type="InterPro" id="IPR027417">
    <property type="entry name" value="P-loop_NTPase"/>
</dbReference>
<comment type="catalytic activity">
    <reaction evidence="7">
        <text>DNA(n) + a 2'-deoxyribonucleoside 5'-triphosphate = DNA(n+1) + diphosphate</text>
        <dbReference type="Rhea" id="RHEA:22508"/>
        <dbReference type="Rhea" id="RHEA-COMP:17339"/>
        <dbReference type="Rhea" id="RHEA-COMP:17340"/>
        <dbReference type="ChEBI" id="CHEBI:33019"/>
        <dbReference type="ChEBI" id="CHEBI:61560"/>
        <dbReference type="ChEBI" id="CHEBI:173112"/>
        <dbReference type="EC" id="2.7.7.7"/>
    </reaction>
</comment>
<dbReference type="EMBL" id="LR699119">
    <property type="protein sequence ID" value="VVC75913.1"/>
    <property type="molecule type" value="Genomic_DNA"/>
</dbReference>
<sequence length="333" mass="36847">MHYPWQSRQWQQIMRAQQENRLPHALLLTGLAGTGKAHFADCLVRAQLCQHKHNYDGLPKQGGDGACECHACRLITGRTHPSLLWVEPEKAGGAIKVEQVREVSEFISQTSLQGESRFVVINPASAMNVNAANALLKTLEEPSPGALLILVSHQLSRLPATVLSRCQHIVFPRPATEAALAWLAPQLAQLTVSPELVLRLANGAPLAALRMAQGEILAARRNLLQIMSQLKNKQADPLQSAAALQELDGMLFLDFILSWIFDLMRMQLGCEAGAVLNQDFAAELTGLLHTVRLGQAERFLDYLQQMRAQIGAGINLNKQLMMENIFIRWMECA</sequence>
<evidence type="ECO:0000256" key="1">
    <source>
        <dbReference type="ARBA" id="ARBA00012417"/>
    </source>
</evidence>
<feature type="domain" description="DNA polymerase III delta subunit C-terminal" evidence="8">
    <location>
        <begin position="217"/>
        <end position="329"/>
    </location>
</feature>
<dbReference type="GO" id="GO:0009360">
    <property type="term" value="C:DNA polymerase III complex"/>
    <property type="evidence" value="ECO:0007669"/>
    <property type="project" value="InterPro"/>
</dbReference>
<evidence type="ECO:0000313" key="9">
    <source>
        <dbReference type="EMBL" id="VVC75913.1"/>
    </source>
</evidence>
<dbReference type="SUPFAM" id="SSF52540">
    <property type="entry name" value="P-loop containing nucleoside triphosphate hydrolases"/>
    <property type="match status" value="1"/>
</dbReference>
<keyword evidence="3" id="KW-0808">Transferase</keyword>
<dbReference type="KEGG" id="asip:AQUSIP_12140"/>
<name>A0A5E4PHR3_9COXI</name>
<dbReference type="InterPro" id="IPR015199">
    <property type="entry name" value="DNA_pol_III_delta_C"/>
</dbReference>
<proteinExistence type="predicted"/>
<evidence type="ECO:0000256" key="3">
    <source>
        <dbReference type="ARBA" id="ARBA00022679"/>
    </source>
</evidence>
<keyword evidence="6" id="KW-0239">DNA-directed DNA polymerase</keyword>
<evidence type="ECO:0000256" key="6">
    <source>
        <dbReference type="ARBA" id="ARBA00022932"/>
    </source>
</evidence>
<dbReference type="AlphaFoldDB" id="A0A5E4PHR3"/>
<dbReference type="OrthoDB" id="9811073at2"/>
<gene>
    <name evidence="9" type="primary">holB</name>
    <name evidence="9" type="ORF">AQUSIP_12140</name>
</gene>
<evidence type="ECO:0000256" key="2">
    <source>
        <dbReference type="ARBA" id="ARBA00014363"/>
    </source>
</evidence>
<dbReference type="RefSeq" id="WP_148339180.1">
    <property type="nucleotide sequence ID" value="NZ_LR699119.1"/>
</dbReference>
<dbReference type="EC" id="2.7.7.7" evidence="1"/>
<dbReference type="GO" id="GO:0003677">
    <property type="term" value="F:DNA binding"/>
    <property type="evidence" value="ECO:0007669"/>
    <property type="project" value="InterPro"/>
</dbReference>
<dbReference type="PANTHER" id="PTHR11669">
    <property type="entry name" value="REPLICATION FACTOR C / DNA POLYMERASE III GAMMA-TAU SUBUNIT"/>
    <property type="match status" value="1"/>
</dbReference>
<evidence type="ECO:0000259" key="8">
    <source>
        <dbReference type="Pfam" id="PF09115"/>
    </source>
</evidence>
<dbReference type="GO" id="GO:0003887">
    <property type="term" value="F:DNA-directed DNA polymerase activity"/>
    <property type="evidence" value="ECO:0007669"/>
    <property type="project" value="UniProtKB-KW"/>
</dbReference>
<dbReference type="Pfam" id="PF09115">
    <property type="entry name" value="DNApol3-delta_C"/>
    <property type="match status" value="1"/>
</dbReference>
<dbReference type="GO" id="GO:0006261">
    <property type="term" value="P:DNA-templated DNA replication"/>
    <property type="evidence" value="ECO:0007669"/>
    <property type="project" value="TreeGrafter"/>
</dbReference>
<dbReference type="InterPro" id="IPR004622">
    <property type="entry name" value="DNA_pol_HolB"/>
</dbReference>
<evidence type="ECO:0000256" key="7">
    <source>
        <dbReference type="ARBA" id="ARBA00049244"/>
    </source>
</evidence>
<evidence type="ECO:0000313" key="10">
    <source>
        <dbReference type="Proteomes" id="UP000324194"/>
    </source>
</evidence>
<protein>
    <recommendedName>
        <fullName evidence="2">DNA polymerase III subunit delta'</fullName>
        <ecNumber evidence="1">2.7.7.7</ecNumber>
    </recommendedName>
</protein>
<dbReference type="GO" id="GO:0008408">
    <property type="term" value="F:3'-5' exonuclease activity"/>
    <property type="evidence" value="ECO:0007669"/>
    <property type="project" value="InterPro"/>
</dbReference>
<dbReference type="NCBIfam" id="NF004310">
    <property type="entry name" value="PRK05707.1"/>
    <property type="match status" value="1"/>
</dbReference>
<evidence type="ECO:0000256" key="4">
    <source>
        <dbReference type="ARBA" id="ARBA00022695"/>
    </source>
</evidence>
<dbReference type="InterPro" id="IPR050238">
    <property type="entry name" value="DNA_Rep/Repair_Clamp_Loader"/>
</dbReference>
<dbReference type="Pfam" id="PF13177">
    <property type="entry name" value="DNA_pol3_delta2"/>
    <property type="match status" value="1"/>
</dbReference>
<accession>A0A5E4PHR3</accession>
<dbReference type="PANTHER" id="PTHR11669:SF8">
    <property type="entry name" value="DNA POLYMERASE III SUBUNIT DELTA"/>
    <property type="match status" value="1"/>
</dbReference>
<dbReference type="Gene3D" id="3.40.50.300">
    <property type="entry name" value="P-loop containing nucleotide triphosphate hydrolases"/>
    <property type="match status" value="1"/>
</dbReference>
<evidence type="ECO:0000256" key="5">
    <source>
        <dbReference type="ARBA" id="ARBA00022705"/>
    </source>
</evidence>
<keyword evidence="4" id="KW-0548">Nucleotidyltransferase</keyword>
<keyword evidence="5" id="KW-0235">DNA replication</keyword>
<dbReference type="Proteomes" id="UP000324194">
    <property type="component" value="Chromosome 1"/>
</dbReference>
<keyword evidence="10" id="KW-1185">Reference proteome</keyword>
<reference evidence="9 10" key="1">
    <citation type="submission" date="2019-08" db="EMBL/GenBank/DDBJ databases">
        <authorList>
            <person name="Guy L."/>
        </authorList>
    </citation>
    <scope>NUCLEOTIDE SEQUENCE [LARGE SCALE GENOMIC DNA]</scope>
    <source>
        <strain evidence="9 10">SGT-108</strain>
    </source>
</reference>